<dbReference type="Gene3D" id="1.20.1250.20">
    <property type="entry name" value="MFS general substrate transporter like domains"/>
    <property type="match status" value="1"/>
</dbReference>
<dbReference type="EMBL" id="PKIZ01000014">
    <property type="protein sequence ID" value="PKZ41390.1"/>
    <property type="molecule type" value="Genomic_DNA"/>
</dbReference>
<evidence type="ECO:0000313" key="10">
    <source>
        <dbReference type="EMBL" id="PKZ41390.1"/>
    </source>
</evidence>
<feature type="transmembrane region" description="Helical" evidence="8">
    <location>
        <begin position="61"/>
        <end position="79"/>
    </location>
</feature>
<dbReference type="InterPro" id="IPR020846">
    <property type="entry name" value="MFS_dom"/>
</dbReference>
<evidence type="ECO:0000256" key="6">
    <source>
        <dbReference type="ARBA" id="ARBA00022989"/>
    </source>
</evidence>
<feature type="transmembrane region" description="Helical" evidence="8">
    <location>
        <begin position="114"/>
        <end position="138"/>
    </location>
</feature>
<keyword evidence="6 8" id="KW-1133">Transmembrane helix</keyword>
<feature type="transmembrane region" description="Helical" evidence="8">
    <location>
        <begin position="145"/>
        <end position="167"/>
    </location>
</feature>
<comment type="similarity">
    <text evidence="2">Belongs to the major facilitator superfamily.</text>
</comment>
<dbReference type="PROSITE" id="PS50850">
    <property type="entry name" value="MFS"/>
    <property type="match status" value="1"/>
</dbReference>
<dbReference type="GO" id="GO:0022857">
    <property type="term" value="F:transmembrane transporter activity"/>
    <property type="evidence" value="ECO:0007669"/>
    <property type="project" value="InterPro"/>
</dbReference>
<dbReference type="InterPro" id="IPR011701">
    <property type="entry name" value="MFS"/>
</dbReference>
<evidence type="ECO:0000256" key="5">
    <source>
        <dbReference type="ARBA" id="ARBA00022692"/>
    </source>
</evidence>
<evidence type="ECO:0000256" key="8">
    <source>
        <dbReference type="SAM" id="Phobius"/>
    </source>
</evidence>
<feature type="transmembrane region" description="Helical" evidence="8">
    <location>
        <begin position="227"/>
        <end position="246"/>
    </location>
</feature>
<keyword evidence="5 8" id="KW-0812">Transmembrane</keyword>
<proteinExistence type="inferred from homology"/>
<dbReference type="AlphaFoldDB" id="A0A2I1P9T7"/>
<dbReference type="RefSeq" id="WP_101849812.1">
    <property type="nucleotide sequence ID" value="NZ_PKIZ01000014.1"/>
</dbReference>
<evidence type="ECO:0000259" key="9">
    <source>
        <dbReference type="PROSITE" id="PS50850"/>
    </source>
</evidence>
<sequence length="403" mass="40576">MPTPTAPAADRWPGHAKGTPGYRRIQAALFAAGIACFAQLYSPQGVLPLLAADLGVTASQASLAVSAGTLGLALSVLPWSWAADRIGRLTAIRTALVAGTVLGLAVPWCPWFELMLALRVAEGAALGGVAALAVAYLGEEVDARVTAVAAGTYVAGTSIGGLLGRLVAAPVGDAMGWRAGIGAVAVLAAVATTASFLLPPAPRGFQRQTSSPASVARTCAAHLRRPALLALYATAFLLMGGFVAMYNYLGFRLEGPPWHLSVGAVSLLFLAYLSGTLSARVAGSMAGRHGRLPVLLGSVGLMVAGALVTLASWLPVVVAGLVVFTTGFFAAHSVASGWTGVLAVRGRAQSTSLYTLAYYVGSSVVGYAGGFAWGGAGWGGLVGVVVGLAVGAGVWVAVAVPRG</sequence>
<keyword evidence="11" id="KW-1185">Reference proteome</keyword>
<comment type="caution">
    <text evidence="10">The sequence shown here is derived from an EMBL/GenBank/DDBJ whole genome shotgun (WGS) entry which is preliminary data.</text>
</comment>
<name>A0A2I1P9T7_9MICO</name>
<feature type="transmembrane region" description="Helical" evidence="8">
    <location>
        <begin position="21"/>
        <end position="41"/>
    </location>
</feature>
<feature type="domain" description="Major facilitator superfamily (MFS) profile" evidence="9">
    <location>
        <begin position="24"/>
        <end position="403"/>
    </location>
</feature>
<dbReference type="SUPFAM" id="SSF103473">
    <property type="entry name" value="MFS general substrate transporter"/>
    <property type="match status" value="1"/>
</dbReference>
<dbReference type="Pfam" id="PF07690">
    <property type="entry name" value="MFS_1"/>
    <property type="match status" value="1"/>
</dbReference>
<comment type="subcellular location">
    <subcellularLocation>
        <location evidence="1">Cell membrane</location>
        <topology evidence="1">Multi-pass membrane protein</topology>
    </subcellularLocation>
</comment>
<dbReference type="CDD" id="cd17324">
    <property type="entry name" value="MFS_NepI_like"/>
    <property type="match status" value="1"/>
</dbReference>
<evidence type="ECO:0000256" key="3">
    <source>
        <dbReference type="ARBA" id="ARBA00022448"/>
    </source>
</evidence>
<feature type="transmembrane region" description="Helical" evidence="8">
    <location>
        <begin position="320"/>
        <end position="344"/>
    </location>
</feature>
<keyword evidence="3" id="KW-0813">Transport</keyword>
<dbReference type="GO" id="GO:0005886">
    <property type="term" value="C:plasma membrane"/>
    <property type="evidence" value="ECO:0007669"/>
    <property type="project" value="UniProtKB-SubCell"/>
</dbReference>
<feature type="transmembrane region" description="Helical" evidence="8">
    <location>
        <begin position="258"/>
        <end position="282"/>
    </location>
</feature>
<dbReference type="InterPro" id="IPR036259">
    <property type="entry name" value="MFS_trans_sf"/>
</dbReference>
<keyword evidence="7 8" id="KW-0472">Membrane</keyword>
<evidence type="ECO:0000256" key="4">
    <source>
        <dbReference type="ARBA" id="ARBA00022475"/>
    </source>
</evidence>
<organism evidence="10 11">
    <name type="scientific">Kytococcus schroeteri</name>
    <dbReference type="NCBI Taxonomy" id="138300"/>
    <lineage>
        <taxon>Bacteria</taxon>
        <taxon>Bacillati</taxon>
        <taxon>Actinomycetota</taxon>
        <taxon>Actinomycetes</taxon>
        <taxon>Micrococcales</taxon>
        <taxon>Kytococcaceae</taxon>
        <taxon>Kytococcus</taxon>
    </lineage>
</organism>
<feature type="transmembrane region" description="Helical" evidence="8">
    <location>
        <begin position="179"/>
        <end position="198"/>
    </location>
</feature>
<evidence type="ECO:0000256" key="7">
    <source>
        <dbReference type="ARBA" id="ARBA00023136"/>
    </source>
</evidence>
<dbReference type="Proteomes" id="UP000234206">
    <property type="component" value="Unassembled WGS sequence"/>
</dbReference>
<feature type="transmembrane region" description="Helical" evidence="8">
    <location>
        <begin position="91"/>
        <end position="108"/>
    </location>
</feature>
<evidence type="ECO:0000256" key="2">
    <source>
        <dbReference type="ARBA" id="ARBA00008335"/>
    </source>
</evidence>
<feature type="transmembrane region" description="Helical" evidence="8">
    <location>
        <begin position="380"/>
        <end position="400"/>
    </location>
</feature>
<dbReference type="PANTHER" id="PTHR43271:SF1">
    <property type="entry name" value="INNER MEMBRANE TRANSPORT PROTEIN YNFM"/>
    <property type="match status" value="1"/>
</dbReference>
<dbReference type="PANTHER" id="PTHR43271">
    <property type="entry name" value="BLL2771 PROTEIN"/>
    <property type="match status" value="1"/>
</dbReference>
<feature type="transmembrane region" description="Helical" evidence="8">
    <location>
        <begin position="356"/>
        <end position="374"/>
    </location>
</feature>
<evidence type="ECO:0000313" key="11">
    <source>
        <dbReference type="Proteomes" id="UP000234206"/>
    </source>
</evidence>
<reference evidence="10 11" key="1">
    <citation type="submission" date="2017-12" db="EMBL/GenBank/DDBJ databases">
        <title>Phylogenetic diversity of female urinary microbiome.</title>
        <authorList>
            <person name="Thomas-White K."/>
            <person name="Wolfe A.J."/>
        </authorList>
    </citation>
    <scope>NUCLEOTIDE SEQUENCE [LARGE SCALE GENOMIC DNA]</scope>
    <source>
        <strain evidence="10 11">UMB1298</strain>
    </source>
</reference>
<keyword evidence="4" id="KW-1003">Cell membrane</keyword>
<evidence type="ECO:0000256" key="1">
    <source>
        <dbReference type="ARBA" id="ARBA00004651"/>
    </source>
</evidence>
<feature type="transmembrane region" description="Helical" evidence="8">
    <location>
        <begin position="294"/>
        <end position="314"/>
    </location>
</feature>
<accession>A0A2I1P9T7</accession>
<dbReference type="OrthoDB" id="63984at2"/>
<gene>
    <name evidence="10" type="ORF">CYJ76_08210</name>
</gene>
<protein>
    <submittedName>
        <fullName evidence="10">MFS transporter</fullName>
    </submittedName>
</protein>